<evidence type="ECO:0000313" key="6">
    <source>
        <dbReference type="Proteomes" id="UP000228626"/>
    </source>
</evidence>
<proteinExistence type="predicted"/>
<sequence>MDKILRYTTLALFAVFATTGGVVFFNKKTQAAANDLIINEVYVLNNEWVEILNNGNTDVNIVNFKIKEGTGSTATYRIISSSITVPAYGLAVVNESDVGGILSFKDSGDTISLADNSNSIINSMSYASAHSASQSWQYIDGAWWALAATKGYTNLTSDTDPPVITVNPYSTGWTGSDLTVTASAVDYISGLLWINAASHTFTANGSFDFVASDNAGNFATTTITITNIDKTSPGITIAVPSANATTTSASHTVSGTAVALGGSPVSKVEVSMDRGATWQETADEAVWSIEADLLVSQGLIMVRAIDAAGNIGTAAGPVIAYEMPAVSEFSAGSTSHNSVVLSWNTPASPVLTLSSFDIRYSASAITDENFSSAAAVSGAPFPATSTSQQVTVSGLNSGTGYYFGIKIIESGGSLSALATASATTSAAPRACTTNDISNSTQVSGTYPSCTALACASGYGVSGGSCVLSSSGGSVSGSNSGEGSSSSGSNASGNNRNLITSKINEAKAADGEKTNNKKTETAEEKVLGEKVVNEREEQLEQILSDAGAVFGGDVAKAAANAGKTRDTAREADGALKYTTPLVKGITGLSAEHTNAVTNFVVYGTVSSQILGAGERAGVLSSYKSTFGKLPVTQAEWEDVIKIANGRWPTERSAESEAAAATAFKKIYKRTSDRTNPHDDAAITIIAYGLRPSSRNLNSENAAIKSFRWIYGYSPKSAVAWDIVRAIAYSGATR</sequence>
<dbReference type="SUPFAM" id="SSF49265">
    <property type="entry name" value="Fibronectin type III"/>
    <property type="match status" value="1"/>
</dbReference>
<evidence type="ECO:0000256" key="2">
    <source>
        <dbReference type="SAM" id="Phobius"/>
    </source>
</evidence>
<evidence type="ECO:0000256" key="1">
    <source>
        <dbReference type="SAM" id="MobiDB-lite"/>
    </source>
</evidence>
<keyword evidence="2" id="KW-0472">Membrane</keyword>
<dbReference type="SUPFAM" id="SSF74853">
    <property type="entry name" value="Lamin A/C globular tail domain"/>
    <property type="match status" value="1"/>
</dbReference>
<dbReference type="InterPro" id="IPR013783">
    <property type="entry name" value="Ig-like_fold"/>
</dbReference>
<dbReference type="SUPFAM" id="SSF81296">
    <property type="entry name" value="E set domains"/>
    <property type="match status" value="1"/>
</dbReference>
<dbReference type="InterPro" id="IPR003961">
    <property type="entry name" value="FN3_dom"/>
</dbReference>
<dbReference type="InterPro" id="IPR036415">
    <property type="entry name" value="Lamin_tail_dom_sf"/>
</dbReference>
<dbReference type="PROSITE" id="PS51841">
    <property type="entry name" value="LTD"/>
    <property type="match status" value="1"/>
</dbReference>
<dbReference type="Gene3D" id="2.60.40.10">
    <property type="entry name" value="Immunoglobulins"/>
    <property type="match status" value="1"/>
</dbReference>
<comment type="caution">
    <text evidence="5">The sequence shown here is derived from an EMBL/GenBank/DDBJ whole genome shotgun (WGS) entry which is preliminary data.</text>
</comment>
<organism evidence="5 6">
    <name type="scientific">Candidatus Falkowbacteria bacterium CG10_big_fil_rev_8_21_14_0_10_43_10</name>
    <dbReference type="NCBI Taxonomy" id="1974567"/>
    <lineage>
        <taxon>Bacteria</taxon>
        <taxon>Candidatus Falkowiibacteriota</taxon>
    </lineage>
</organism>
<dbReference type="Pfam" id="PF00041">
    <property type="entry name" value="fn3"/>
    <property type="match status" value="1"/>
</dbReference>
<evidence type="ECO:0000259" key="3">
    <source>
        <dbReference type="PROSITE" id="PS50853"/>
    </source>
</evidence>
<gene>
    <name evidence="5" type="ORF">COT99_01640</name>
</gene>
<dbReference type="InterPro" id="IPR001322">
    <property type="entry name" value="Lamin_tail_dom"/>
</dbReference>
<reference evidence="6" key="1">
    <citation type="submission" date="2017-09" db="EMBL/GenBank/DDBJ databases">
        <title>Depth-based differentiation of microbial function through sediment-hosted aquifers and enrichment of novel symbionts in the deep terrestrial subsurface.</title>
        <authorList>
            <person name="Probst A.J."/>
            <person name="Ladd B."/>
            <person name="Jarett J.K."/>
            <person name="Geller-Mcgrath D.E."/>
            <person name="Sieber C.M.K."/>
            <person name="Emerson J.B."/>
            <person name="Anantharaman K."/>
            <person name="Thomas B.C."/>
            <person name="Malmstrom R."/>
            <person name="Stieglmeier M."/>
            <person name="Klingl A."/>
            <person name="Woyke T."/>
            <person name="Ryan C.M."/>
            <person name="Banfield J.F."/>
        </authorList>
    </citation>
    <scope>NUCLEOTIDE SEQUENCE [LARGE SCALE GENOMIC DNA]</scope>
</reference>
<dbReference type="Pfam" id="PF00932">
    <property type="entry name" value="LTD"/>
    <property type="match status" value="1"/>
</dbReference>
<protein>
    <recommendedName>
        <fullName evidence="7">Fibronectin type-III domain-containing protein</fullName>
    </recommendedName>
</protein>
<dbReference type="CDD" id="cd00063">
    <property type="entry name" value="FN3"/>
    <property type="match status" value="1"/>
</dbReference>
<accession>A0A2H0V2G1</accession>
<evidence type="ECO:0008006" key="7">
    <source>
        <dbReference type="Google" id="ProtNLM"/>
    </source>
</evidence>
<name>A0A2H0V2G1_9BACT</name>
<dbReference type="InterPro" id="IPR036116">
    <property type="entry name" value="FN3_sf"/>
</dbReference>
<dbReference type="Gene3D" id="2.60.40.1260">
    <property type="entry name" value="Lamin Tail domain"/>
    <property type="match status" value="1"/>
</dbReference>
<dbReference type="PROSITE" id="PS50853">
    <property type="entry name" value="FN3"/>
    <property type="match status" value="1"/>
</dbReference>
<dbReference type="AlphaFoldDB" id="A0A2H0V2G1"/>
<feature type="compositionally biased region" description="Low complexity" evidence="1">
    <location>
        <begin position="471"/>
        <end position="494"/>
    </location>
</feature>
<evidence type="ECO:0000259" key="4">
    <source>
        <dbReference type="PROSITE" id="PS51841"/>
    </source>
</evidence>
<feature type="transmembrane region" description="Helical" evidence="2">
    <location>
        <begin position="7"/>
        <end position="25"/>
    </location>
</feature>
<feature type="region of interest" description="Disordered" evidence="1">
    <location>
        <begin position="471"/>
        <end position="495"/>
    </location>
</feature>
<dbReference type="Gene3D" id="2.60.40.650">
    <property type="match status" value="1"/>
</dbReference>
<dbReference type="InterPro" id="IPR014756">
    <property type="entry name" value="Ig_E-set"/>
</dbReference>
<feature type="domain" description="Fibronectin type-III" evidence="3">
    <location>
        <begin position="325"/>
        <end position="428"/>
    </location>
</feature>
<dbReference type="Proteomes" id="UP000228626">
    <property type="component" value="Unassembled WGS sequence"/>
</dbReference>
<evidence type="ECO:0000313" key="5">
    <source>
        <dbReference type="EMBL" id="PIR93277.1"/>
    </source>
</evidence>
<feature type="domain" description="LTD" evidence="4">
    <location>
        <begin position="27"/>
        <end position="189"/>
    </location>
</feature>
<keyword evidence="2" id="KW-1133">Transmembrane helix</keyword>
<keyword evidence="2" id="KW-0812">Transmembrane</keyword>
<dbReference type="EMBL" id="PFAR01000020">
    <property type="protein sequence ID" value="PIR93277.1"/>
    <property type="molecule type" value="Genomic_DNA"/>
</dbReference>